<gene>
    <name evidence="1" type="ORF">QFC22_000011</name>
</gene>
<proteinExistence type="predicted"/>
<dbReference type="EMBL" id="JASBWU010000001">
    <property type="protein sequence ID" value="KAJ9125058.1"/>
    <property type="molecule type" value="Genomic_DNA"/>
</dbReference>
<name>A0ACC2XN61_9TREE</name>
<protein>
    <submittedName>
        <fullName evidence="1">Uncharacterized protein</fullName>
    </submittedName>
</protein>
<reference evidence="1" key="1">
    <citation type="submission" date="2023-04" db="EMBL/GenBank/DDBJ databases">
        <title>Draft Genome sequencing of Naganishia species isolated from polar environments using Oxford Nanopore Technology.</title>
        <authorList>
            <person name="Leo P."/>
            <person name="Venkateswaran K."/>
        </authorList>
    </citation>
    <scope>NUCLEOTIDE SEQUENCE</scope>
    <source>
        <strain evidence="1">MNA-CCFEE 5425</strain>
    </source>
</reference>
<sequence length="207" mass="21781">MQQELFNDDYALIPHIRPDSRAAADCVVGHAQVDPQLDASALRGKHATYGLTGIDGEPVSADHSQQPDAFDIDSDLEFPADGDASIFTPSPAGKETPWDSLLGGTSVLNARSHDDHRHPFMAKGSTSNLDDQLAFPKWAAAGSANGGEVTPSCNSSNGGSDNGSARRHGLQLWPDGPSTPATAMSTTSQETRGLNDSHNDDDAMDLS</sequence>
<dbReference type="Proteomes" id="UP001243375">
    <property type="component" value="Unassembled WGS sequence"/>
</dbReference>
<organism evidence="1 2">
    <name type="scientific">Naganishia vaughanmartiniae</name>
    <dbReference type="NCBI Taxonomy" id="1424756"/>
    <lineage>
        <taxon>Eukaryota</taxon>
        <taxon>Fungi</taxon>
        <taxon>Dikarya</taxon>
        <taxon>Basidiomycota</taxon>
        <taxon>Agaricomycotina</taxon>
        <taxon>Tremellomycetes</taxon>
        <taxon>Filobasidiales</taxon>
        <taxon>Filobasidiaceae</taxon>
        <taxon>Naganishia</taxon>
    </lineage>
</organism>
<keyword evidence="2" id="KW-1185">Reference proteome</keyword>
<evidence type="ECO:0000313" key="1">
    <source>
        <dbReference type="EMBL" id="KAJ9125058.1"/>
    </source>
</evidence>
<evidence type="ECO:0000313" key="2">
    <source>
        <dbReference type="Proteomes" id="UP001243375"/>
    </source>
</evidence>
<accession>A0ACC2XN61</accession>
<comment type="caution">
    <text evidence="1">The sequence shown here is derived from an EMBL/GenBank/DDBJ whole genome shotgun (WGS) entry which is preliminary data.</text>
</comment>